<feature type="region of interest" description="Disordered" evidence="1">
    <location>
        <begin position="163"/>
        <end position="241"/>
    </location>
</feature>
<evidence type="ECO:0000313" key="3">
    <source>
        <dbReference type="Proteomes" id="UP000015453"/>
    </source>
</evidence>
<dbReference type="OrthoDB" id="1922979at2759"/>
<evidence type="ECO:0000313" key="2">
    <source>
        <dbReference type="EMBL" id="EPS74602.1"/>
    </source>
</evidence>
<dbReference type="SUPFAM" id="SSF56112">
    <property type="entry name" value="Protein kinase-like (PK-like)"/>
    <property type="match status" value="1"/>
</dbReference>
<gene>
    <name evidence="2" type="ORF">M569_00154</name>
</gene>
<keyword evidence="3" id="KW-1185">Reference proteome</keyword>
<feature type="compositionally biased region" description="Basic and acidic residues" evidence="1">
    <location>
        <begin position="163"/>
        <end position="178"/>
    </location>
</feature>
<evidence type="ECO:0008006" key="4">
    <source>
        <dbReference type="Google" id="ProtNLM"/>
    </source>
</evidence>
<evidence type="ECO:0000256" key="1">
    <source>
        <dbReference type="SAM" id="MobiDB-lite"/>
    </source>
</evidence>
<feature type="non-terminal residue" evidence="2">
    <location>
        <position position="1"/>
    </location>
</feature>
<dbReference type="InterPro" id="IPR011009">
    <property type="entry name" value="Kinase-like_dom_sf"/>
</dbReference>
<dbReference type="AlphaFoldDB" id="S8ENY5"/>
<sequence length="241" mass="26718">VEQLHKVFKLCGSPTEEYWKKSRFPNATLYKPQQPYKCCISETFKDFPPSAVSLIQTLLTIDPDARGTAATALNDHFFTSEPRACEPSSLPKSPPSKEIDIKLREEEKRKQQRAVHPKPPIVDRHRRGRAREGLISRAIPAPEANAELQTNLDRLRFVSEARARSKSEKFPPPHKDAAVGHTVLEGAADSSSFSSSVFDLPKSSRSMAASSKNAGGGNRKQQQQQQQQGGNKFVSAFYSSA</sequence>
<name>S8ENY5_9LAMI</name>
<proteinExistence type="predicted"/>
<feature type="compositionally biased region" description="Low complexity" evidence="1">
    <location>
        <begin position="190"/>
        <end position="204"/>
    </location>
</feature>
<accession>S8ENY5</accession>
<organism evidence="2 3">
    <name type="scientific">Genlisea aurea</name>
    <dbReference type="NCBI Taxonomy" id="192259"/>
    <lineage>
        <taxon>Eukaryota</taxon>
        <taxon>Viridiplantae</taxon>
        <taxon>Streptophyta</taxon>
        <taxon>Embryophyta</taxon>
        <taxon>Tracheophyta</taxon>
        <taxon>Spermatophyta</taxon>
        <taxon>Magnoliopsida</taxon>
        <taxon>eudicotyledons</taxon>
        <taxon>Gunneridae</taxon>
        <taxon>Pentapetalae</taxon>
        <taxon>asterids</taxon>
        <taxon>lamiids</taxon>
        <taxon>Lamiales</taxon>
        <taxon>Lentibulariaceae</taxon>
        <taxon>Genlisea</taxon>
    </lineage>
</organism>
<feature type="non-terminal residue" evidence="2">
    <location>
        <position position="241"/>
    </location>
</feature>
<protein>
    <recommendedName>
        <fullName evidence="4">Protein kinase domain-containing protein</fullName>
    </recommendedName>
</protein>
<reference evidence="2 3" key="1">
    <citation type="journal article" date="2013" name="BMC Genomics">
        <title>The miniature genome of a carnivorous plant Genlisea aurea contains a low number of genes and short non-coding sequences.</title>
        <authorList>
            <person name="Leushkin E.V."/>
            <person name="Sutormin R.A."/>
            <person name="Nabieva E.R."/>
            <person name="Penin A.A."/>
            <person name="Kondrashov A.S."/>
            <person name="Logacheva M.D."/>
        </authorList>
    </citation>
    <scope>NUCLEOTIDE SEQUENCE [LARGE SCALE GENOMIC DNA]</scope>
</reference>
<dbReference type="Proteomes" id="UP000015453">
    <property type="component" value="Unassembled WGS sequence"/>
</dbReference>
<dbReference type="EMBL" id="AUSU01000029">
    <property type="protein sequence ID" value="EPS74602.1"/>
    <property type="molecule type" value="Genomic_DNA"/>
</dbReference>
<comment type="caution">
    <text evidence="2">The sequence shown here is derived from an EMBL/GenBank/DDBJ whole genome shotgun (WGS) entry which is preliminary data.</text>
</comment>
<dbReference type="Gene3D" id="1.10.510.10">
    <property type="entry name" value="Transferase(Phosphotransferase) domain 1"/>
    <property type="match status" value="1"/>
</dbReference>